<keyword evidence="1" id="KW-1133">Transmembrane helix</keyword>
<proteinExistence type="predicted"/>
<feature type="transmembrane region" description="Helical" evidence="1">
    <location>
        <begin position="6"/>
        <end position="22"/>
    </location>
</feature>
<reference evidence="4" key="1">
    <citation type="submission" date="2017-11" db="EMBL/GenBank/DDBJ databases">
        <title>Complete Genome Sequence of Kyrpidia sp. Strain EA-1, a thermophilic, hydrogen-oxidizing Bacterium, isolated from the Azores.</title>
        <authorList>
            <person name="Reiner J.E."/>
            <person name="Lapp C.J."/>
            <person name="Bunk B."/>
            <person name="Gescher J."/>
        </authorList>
    </citation>
    <scope>NUCLEOTIDE SEQUENCE [LARGE SCALE GENOMIC DNA]</scope>
    <source>
        <strain evidence="4">EA-1</strain>
    </source>
</reference>
<dbReference type="EMBL" id="CP024955">
    <property type="protein sequence ID" value="ATY84396.1"/>
    <property type="molecule type" value="Genomic_DNA"/>
</dbReference>
<dbReference type="AlphaFoldDB" id="A0A2K8N502"/>
<evidence type="ECO:0000313" key="4">
    <source>
        <dbReference type="Proteomes" id="UP000231932"/>
    </source>
</evidence>
<accession>A0A2K8N502</accession>
<dbReference type="KEGG" id="kyr:CVV65_05055"/>
<evidence type="ECO:0000313" key="5">
    <source>
        <dbReference type="Proteomes" id="UP000502196"/>
    </source>
</evidence>
<dbReference type="Proteomes" id="UP000231932">
    <property type="component" value="Chromosome"/>
</dbReference>
<dbReference type="Pfam" id="PF06686">
    <property type="entry name" value="SpoIIIAC"/>
    <property type="match status" value="2"/>
</dbReference>
<keyword evidence="1" id="KW-0472">Membrane</keyword>
<keyword evidence="1" id="KW-0812">Transmembrane</keyword>
<organism evidence="2 4">
    <name type="scientific">Kyrpidia spormannii</name>
    <dbReference type="NCBI Taxonomy" id="2055160"/>
    <lineage>
        <taxon>Bacteria</taxon>
        <taxon>Bacillati</taxon>
        <taxon>Bacillota</taxon>
        <taxon>Bacilli</taxon>
        <taxon>Bacillales</taxon>
        <taxon>Alicyclobacillaceae</taxon>
        <taxon>Kyrpidia</taxon>
    </lineage>
</organism>
<name>A0A2K8N502_9BACL</name>
<dbReference type="NCBIfam" id="TIGR02849">
    <property type="entry name" value="spore_III_AD"/>
    <property type="match status" value="1"/>
</dbReference>
<feature type="transmembrane region" description="Helical" evidence="1">
    <location>
        <begin position="65"/>
        <end position="85"/>
    </location>
</feature>
<feature type="transmembrane region" description="Helical" evidence="1">
    <location>
        <begin position="106"/>
        <end position="127"/>
    </location>
</feature>
<evidence type="ECO:0000256" key="1">
    <source>
        <dbReference type="SAM" id="Phobius"/>
    </source>
</evidence>
<evidence type="ECO:0000313" key="2">
    <source>
        <dbReference type="EMBL" id="ATY84396.1"/>
    </source>
</evidence>
<dbReference type="InterPro" id="IPR025664">
    <property type="entry name" value="Spore_III_AC/AD"/>
</dbReference>
<feature type="transmembrane region" description="Helical" evidence="1">
    <location>
        <begin position="27"/>
        <end position="45"/>
    </location>
</feature>
<keyword evidence="4" id="KW-1185">Reference proteome</keyword>
<gene>
    <name evidence="2" type="primary">spoIIIAD</name>
    <name evidence="3" type="ORF">COOX1_1202</name>
    <name evidence="2" type="ORF">CVV65_05055</name>
</gene>
<dbReference type="OrthoDB" id="1682150at2"/>
<evidence type="ECO:0000313" key="3">
    <source>
        <dbReference type="EMBL" id="CAB3392021.1"/>
    </source>
</evidence>
<reference evidence="3 5" key="3">
    <citation type="submission" date="2020-04" db="EMBL/GenBank/DDBJ databases">
        <authorList>
            <person name="Hogendoorn C."/>
        </authorList>
    </citation>
    <scope>NUCLEOTIDE SEQUENCE [LARGE SCALE GENOMIC DNA]</scope>
    <source>
        <strain evidence="3">COOX1</strain>
    </source>
</reference>
<reference evidence="2" key="2">
    <citation type="journal article" date="2018" name="Genome Announc.">
        <title>Complete Genome Sequence of Kyrpidia sp. Strain EA-1, a Thermophilic Knallgas Bacterium, Isolated from the Azores.</title>
        <authorList>
            <person name="Reiner J.E."/>
            <person name="Lapp C.J."/>
            <person name="Bunk B."/>
            <person name="Sproer C."/>
            <person name="Overmann J."/>
            <person name="Gescher J."/>
        </authorList>
    </citation>
    <scope>NUCLEOTIDE SEQUENCE</scope>
    <source>
        <strain evidence="2">EA-1</strain>
    </source>
</reference>
<dbReference type="InterPro" id="IPR014211">
    <property type="entry name" value="Spore_III_AD"/>
</dbReference>
<dbReference type="RefSeq" id="WP_100667218.1">
    <property type="nucleotide sequence ID" value="NZ_CP024955.1"/>
</dbReference>
<dbReference type="EMBL" id="LR792683">
    <property type="protein sequence ID" value="CAB3392021.1"/>
    <property type="molecule type" value="Genomic_DNA"/>
</dbReference>
<dbReference type="Proteomes" id="UP000502196">
    <property type="component" value="Chromosome"/>
</dbReference>
<protein>
    <submittedName>
        <fullName evidence="3">Stage III sporulation protein (Feeding tube apparatus)</fullName>
    </submittedName>
    <submittedName>
        <fullName evidence="2">Stage III sporulation protein AD</fullName>
    </submittedName>
</protein>
<sequence>MEILQIVGFGLTAAVLIALIRSQAPQIALLLSLFAGAALFMLIVQKVGTVIGAMEHLAGAANIDWMFVQTIFKIVGIAYIAEFGAQIVRDAGESALAGKIELAGKVMIMVLAVPILTSVVETVMRVLQ</sequence>